<accession>A0A024ELC1</accession>
<geneLocation type="plasmid" evidence="2"/>
<proteinExistence type="predicted"/>
<dbReference type="AlphaFoldDB" id="A0A024ELC1"/>
<reference evidence="1 2" key="1">
    <citation type="journal article" date="2012" name="J. Bacteriol.">
        <title>Genome sequence of cold-adapted Pseudomonas mandelii strain JR-1.</title>
        <authorList>
            <person name="Jang S.H."/>
            <person name="Kim J."/>
            <person name="Kim J."/>
            <person name="Hong S."/>
            <person name="Lee C."/>
        </authorList>
    </citation>
    <scope>NUCLEOTIDE SEQUENCE [LARGE SCALE GENOMIC DNA]</scope>
    <source>
        <strain evidence="1 2">JR-1</strain>
        <plasmid evidence="2">Plasmid</plasmid>
    </source>
</reference>
<sequence>MFAGPLLRVSQHTAQASTKALISTRRYLFNIGELLVSRATQMVDVKIDCGVRSALSQLYDVAPMPRRIFGNGLMTDRTQAVLLPPDAIHLRSSLRRFEHFLAPAELEILIPIGVVRIGSGLDRCAVRSAYPILSVRCTPLTVCGFIDSGEHPPARSSDFEISVLDPRGSFARMSSHRPEPEHCPDFAVYLIEDFLSDHVAMIVRPPS</sequence>
<organism evidence="1 2">
    <name type="scientific">Pseudomonas mandelii JR-1</name>
    <dbReference type="NCBI Taxonomy" id="1147786"/>
    <lineage>
        <taxon>Bacteria</taxon>
        <taxon>Pseudomonadati</taxon>
        <taxon>Pseudomonadota</taxon>
        <taxon>Gammaproteobacteria</taxon>
        <taxon>Pseudomonadales</taxon>
        <taxon>Pseudomonadaceae</taxon>
        <taxon>Pseudomonas</taxon>
    </lineage>
</organism>
<gene>
    <name evidence="1" type="ORF">OU5_P0164</name>
</gene>
<keyword evidence="1" id="KW-0614">Plasmid</keyword>
<protein>
    <submittedName>
        <fullName evidence="1">Uncharacterized protein</fullName>
    </submittedName>
</protein>
<name>A0A024ELC1_9PSED</name>
<dbReference type="Proteomes" id="UP000026913">
    <property type="component" value="Plasmid unnamed"/>
</dbReference>
<dbReference type="KEGG" id="pman:OU5_P0164"/>
<evidence type="ECO:0000313" key="2">
    <source>
        <dbReference type="Proteomes" id="UP000026913"/>
    </source>
</evidence>
<dbReference type="EMBL" id="CP005961">
    <property type="protein sequence ID" value="AHZ73416.1"/>
    <property type="molecule type" value="Genomic_DNA"/>
</dbReference>
<dbReference type="HOGENOM" id="CLU_1325408_0_0_6"/>
<evidence type="ECO:0000313" key="1">
    <source>
        <dbReference type="EMBL" id="AHZ73416.1"/>
    </source>
</evidence>